<reference evidence="1" key="1">
    <citation type="submission" date="2020-11" db="EMBL/GenBank/DDBJ databases">
        <authorList>
            <person name="Tran Van P."/>
        </authorList>
    </citation>
    <scope>NUCLEOTIDE SEQUENCE</scope>
</reference>
<dbReference type="AlphaFoldDB" id="A0A7R9EHY6"/>
<sequence length="172" mass="19706">MFTSRIFGMEALRADAPLFRALNILGRCPVPCARWVREPRKRRPLVERTGNPYACDRLMRKLGGNLVESNPSVEEAVKRPVCRLRMDDFSMSFLGLLGLLLCARSPVCIVDRRILQQGGKHKHETHHQSNSSARCLVVDPERDPGQHDDEDRRQVRLEHEVADVPLEFERQG</sequence>
<gene>
    <name evidence="1" type="ORF">TMSB3V08_LOCUS9975</name>
</gene>
<protein>
    <submittedName>
        <fullName evidence="1">Uncharacterized protein</fullName>
    </submittedName>
</protein>
<proteinExistence type="predicted"/>
<organism evidence="1">
    <name type="scientific">Timema monikensis</name>
    <dbReference type="NCBI Taxonomy" id="170555"/>
    <lineage>
        <taxon>Eukaryota</taxon>
        <taxon>Metazoa</taxon>
        <taxon>Ecdysozoa</taxon>
        <taxon>Arthropoda</taxon>
        <taxon>Hexapoda</taxon>
        <taxon>Insecta</taxon>
        <taxon>Pterygota</taxon>
        <taxon>Neoptera</taxon>
        <taxon>Polyneoptera</taxon>
        <taxon>Phasmatodea</taxon>
        <taxon>Timematodea</taxon>
        <taxon>Timematoidea</taxon>
        <taxon>Timematidae</taxon>
        <taxon>Timema</taxon>
    </lineage>
</organism>
<accession>A0A7R9EHY6</accession>
<dbReference type="EMBL" id="OB796303">
    <property type="protein sequence ID" value="CAD7433295.1"/>
    <property type="molecule type" value="Genomic_DNA"/>
</dbReference>
<evidence type="ECO:0000313" key="1">
    <source>
        <dbReference type="EMBL" id="CAD7433295.1"/>
    </source>
</evidence>
<name>A0A7R9EHY6_9NEOP</name>